<comment type="similarity">
    <text evidence="2">Belongs to the PDCD5 family.</text>
</comment>
<dbReference type="PANTHER" id="PTHR24335:SF4">
    <property type="entry name" value="EXTRA-EXTRA"/>
    <property type="match status" value="1"/>
</dbReference>
<dbReference type="EnsemblMetazoa" id="PPA26049.1">
    <property type="protein sequence ID" value="PPA26049.1"/>
    <property type="gene ID" value="WBGene00115603"/>
</dbReference>
<accession>A0A2A6BNQ7</accession>
<dbReference type="FunFam" id="1.10.10.60:FF:000417">
    <property type="entry name" value="Even-skipped homeobox 1"/>
    <property type="match status" value="1"/>
</dbReference>
<evidence type="ECO:0000256" key="1">
    <source>
        <dbReference type="ARBA" id="ARBA00004123"/>
    </source>
</evidence>
<comment type="subcellular location">
    <subcellularLocation>
        <location evidence="1 7 8">Nucleus</location>
    </subcellularLocation>
</comment>
<dbReference type="InterPro" id="IPR002836">
    <property type="entry name" value="PDCD5-like"/>
</dbReference>
<sequence length="398" mass="44650">MFAEPLPTSFAMEGMGSAPGGNAGAQQEQARQNAEKQETAKNSMLSQILDQDAMVRLNNLAAAKPEKAKMAEAAIINMARRGQIVGKLSDEGLKQVLNRVSDQTSGAKTTVHWPIRGEFSPHFPEDLADHDGLQLQRHTVCHIPNPPYPTSTTLFVEKTPRFAPLCASDSCFYADKQRKIVPLCQSHPEERKTSLRLFTYSFRIMFTSIETLLYDLKKDPIASDQATSKTIDPGTIEARACRMKRKTLHSASPSHGHLECPFQKPLTPSATVSPIDTVSPMTMPPTVPLSLGIPPMLLDPTYHQTLAAVPLLYDHLTALTLGAWQSWGKMRRPRTSFTSEQLIELEKQFTENRYLSRPRRYQLAQQLSLTETQVKIWFQNRRMKSKRCAQGAAEYRED</sequence>
<dbReference type="Gene3D" id="1.10.10.60">
    <property type="entry name" value="Homeodomain-like"/>
    <property type="match status" value="1"/>
</dbReference>
<keyword evidence="5 7" id="KW-0371">Homeobox</keyword>
<dbReference type="Proteomes" id="UP000005239">
    <property type="component" value="Unassembled WGS sequence"/>
</dbReference>
<dbReference type="AlphaFoldDB" id="A0A2A6BNQ7"/>
<protein>
    <submittedName>
        <fullName evidence="10">Ceh-12</fullName>
    </submittedName>
</protein>
<proteinExistence type="inferred from homology"/>
<keyword evidence="3" id="KW-0217">Developmental protein</keyword>
<evidence type="ECO:0000256" key="6">
    <source>
        <dbReference type="ARBA" id="ARBA00023242"/>
    </source>
</evidence>
<dbReference type="CDD" id="cd00086">
    <property type="entry name" value="homeodomain"/>
    <property type="match status" value="1"/>
</dbReference>
<dbReference type="InterPro" id="IPR036883">
    <property type="entry name" value="PDCD5-like_sf"/>
</dbReference>
<evidence type="ECO:0000256" key="4">
    <source>
        <dbReference type="ARBA" id="ARBA00023125"/>
    </source>
</evidence>
<accession>A0A8R1UK39</accession>
<dbReference type="GO" id="GO:0007417">
    <property type="term" value="P:central nervous system development"/>
    <property type="evidence" value="ECO:0000318"/>
    <property type="project" value="GO_Central"/>
</dbReference>
<organism evidence="10 11">
    <name type="scientific">Pristionchus pacificus</name>
    <name type="common">Parasitic nematode worm</name>
    <dbReference type="NCBI Taxonomy" id="54126"/>
    <lineage>
        <taxon>Eukaryota</taxon>
        <taxon>Metazoa</taxon>
        <taxon>Ecdysozoa</taxon>
        <taxon>Nematoda</taxon>
        <taxon>Chromadorea</taxon>
        <taxon>Rhabditida</taxon>
        <taxon>Rhabditina</taxon>
        <taxon>Diplogasteromorpha</taxon>
        <taxon>Diplogasteroidea</taxon>
        <taxon>Neodiplogasteridae</taxon>
        <taxon>Pristionchus</taxon>
    </lineage>
</organism>
<evidence type="ECO:0000256" key="9">
    <source>
        <dbReference type="SAM" id="MobiDB-lite"/>
    </source>
</evidence>
<evidence type="ECO:0000256" key="8">
    <source>
        <dbReference type="RuleBase" id="RU000682"/>
    </source>
</evidence>
<evidence type="ECO:0000256" key="5">
    <source>
        <dbReference type="ARBA" id="ARBA00023155"/>
    </source>
</evidence>
<reference evidence="10" key="2">
    <citation type="submission" date="2022-06" db="UniProtKB">
        <authorList>
            <consortium name="EnsemblMetazoa"/>
        </authorList>
    </citation>
    <scope>IDENTIFICATION</scope>
    <source>
        <strain evidence="10">PS312</strain>
    </source>
</reference>
<evidence type="ECO:0000256" key="7">
    <source>
        <dbReference type="PROSITE-ProRule" id="PRU00108"/>
    </source>
</evidence>
<gene>
    <name evidence="10" type="primary">WBGene00115603</name>
</gene>
<dbReference type="InterPro" id="IPR020479">
    <property type="entry name" value="HD_metazoa"/>
</dbReference>
<dbReference type="GO" id="GO:0048812">
    <property type="term" value="P:neuron projection morphogenesis"/>
    <property type="evidence" value="ECO:0000318"/>
    <property type="project" value="GO_Central"/>
</dbReference>
<dbReference type="SUPFAM" id="SSF46689">
    <property type="entry name" value="Homeodomain-like"/>
    <property type="match status" value="1"/>
</dbReference>
<evidence type="ECO:0000256" key="3">
    <source>
        <dbReference type="ARBA" id="ARBA00022473"/>
    </source>
</evidence>
<dbReference type="GO" id="GO:0005634">
    <property type="term" value="C:nucleus"/>
    <property type="evidence" value="ECO:0000318"/>
    <property type="project" value="GO_Central"/>
</dbReference>
<keyword evidence="4 7" id="KW-0238">DNA-binding</keyword>
<dbReference type="GO" id="GO:0048663">
    <property type="term" value="P:neuron fate commitment"/>
    <property type="evidence" value="ECO:0007669"/>
    <property type="project" value="UniProtKB-ARBA"/>
</dbReference>
<dbReference type="InterPro" id="IPR001356">
    <property type="entry name" value="HD"/>
</dbReference>
<dbReference type="SUPFAM" id="SSF46950">
    <property type="entry name" value="Double-stranded DNA-binding domain"/>
    <property type="match status" value="1"/>
</dbReference>
<dbReference type="InterPro" id="IPR017970">
    <property type="entry name" value="Homeobox_CS"/>
</dbReference>
<dbReference type="InterPro" id="IPR009057">
    <property type="entry name" value="Homeodomain-like_sf"/>
</dbReference>
<evidence type="ECO:0000313" key="11">
    <source>
        <dbReference type="Proteomes" id="UP000005239"/>
    </source>
</evidence>
<dbReference type="SMART" id="SM00389">
    <property type="entry name" value="HOX"/>
    <property type="match status" value="1"/>
</dbReference>
<keyword evidence="11" id="KW-1185">Reference proteome</keyword>
<feature type="DNA-binding region" description="Homeobox" evidence="7">
    <location>
        <begin position="330"/>
        <end position="389"/>
    </location>
</feature>
<evidence type="ECO:0000313" key="10">
    <source>
        <dbReference type="EnsemblMetazoa" id="PPA26049.1"/>
    </source>
</evidence>
<dbReference type="InterPro" id="IPR042768">
    <property type="entry name" value="MNX1/Ceh-12"/>
</dbReference>
<keyword evidence="6 7" id="KW-0539">Nucleus</keyword>
<evidence type="ECO:0000256" key="2">
    <source>
        <dbReference type="ARBA" id="ARBA00010490"/>
    </source>
</evidence>
<name>A0A2A6BNQ7_PRIPA</name>
<dbReference type="GO" id="GO:1990837">
    <property type="term" value="F:sequence-specific double-stranded DNA binding"/>
    <property type="evidence" value="ECO:0000318"/>
    <property type="project" value="GO_Central"/>
</dbReference>
<dbReference type="PROSITE" id="PS50071">
    <property type="entry name" value="HOMEOBOX_2"/>
    <property type="match status" value="1"/>
</dbReference>
<dbReference type="Gene3D" id="1.10.8.140">
    <property type="entry name" value="PDCD5-like"/>
    <property type="match status" value="1"/>
</dbReference>
<dbReference type="PROSITE" id="PS00027">
    <property type="entry name" value="HOMEOBOX_1"/>
    <property type="match status" value="1"/>
</dbReference>
<dbReference type="PRINTS" id="PR00024">
    <property type="entry name" value="HOMEOBOX"/>
</dbReference>
<dbReference type="Pfam" id="PF00046">
    <property type="entry name" value="Homeodomain"/>
    <property type="match status" value="1"/>
</dbReference>
<feature type="region of interest" description="Disordered" evidence="9">
    <location>
        <begin position="1"/>
        <end position="42"/>
    </location>
</feature>
<dbReference type="Pfam" id="PF01984">
    <property type="entry name" value="dsDNA_bind"/>
    <property type="match status" value="1"/>
</dbReference>
<dbReference type="GO" id="GO:0000981">
    <property type="term" value="F:DNA-binding transcription factor activity, RNA polymerase II-specific"/>
    <property type="evidence" value="ECO:0007669"/>
    <property type="project" value="InterPro"/>
</dbReference>
<dbReference type="PANTHER" id="PTHR24335">
    <property type="entry name" value="MOTOR NEURON AND PANCREAS HOMEOBOX PROTEIN"/>
    <property type="match status" value="1"/>
</dbReference>
<reference evidence="11" key="1">
    <citation type="journal article" date="2008" name="Nat. Genet.">
        <title>The Pristionchus pacificus genome provides a unique perspective on nematode lifestyle and parasitism.</title>
        <authorList>
            <person name="Dieterich C."/>
            <person name="Clifton S.W."/>
            <person name="Schuster L.N."/>
            <person name="Chinwalla A."/>
            <person name="Delehaunty K."/>
            <person name="Dinkelacker I."/>
            <person name="Fulton L."/>
            <person name="Fulton R."/>
            <person name="Godfrey J."/>
            <person name="Minx P."/>
            <person name="Mitreva M."/>
            <person name="Roeseler W."/>
            <person name="Tian H."/>
            <person name="Witte H."/>
            <person name="Yang S.P."/>
            <person name="Wilson R.K."/>
            <person name="Sommer R.J."/>
        </authorList>
    </citation>
    <scope>NUCLEOTIDE SEQUENCE [LARGE SCALE GENOMIC DNA]</scope>
    <source>
        <strain evidence="11">PS312</strain>
    </source>
</reference>